<comment type="caution">
    <text evidence="1">The sequence shown here is derived from an EMBL/GenBank/DDBJ whole genome shotgun (WGS) entry which is preliminary data.</text>
</comment>
<keyword evidence="2" id="KW-1185">Reference proteome</keyword>
<protein>
    <submittedName>
        <fullName evidence="1">Uncharacterized protein</fullName>
    </submittedName>
</protein>
<name>A0ABR2F8H8_9ROSI</name>
<dbReference type="EMBL" id="JBBPBM010000007">
    <property type="protein sequence ID" value="KAK8574625.1"/>
    <property type="molecule type" value="Genomic_DNA"/>
</dbReference>
<dbReference type="PANTHER" id="PTHR33710">
    <property type="entry name" value="BNAC02G09200D PROTEIN"/>
    <property type="match status" value="1"/>
</dbReference>
<accession>A0ABR2F8H8</accession>
<evidence type="ECO:0000313" key="1">
    <source>
        <dbReference type="EMBL" id="KAK8574625.1"/>
    </source>
</evidence>
<gene>
    <name evidence="1" type="ORF">V6N12_062315</name>
</gene>
<reference evidence="1 2" key="1">
    <citation type="journal article" date="2024" name="G3 (Bethesda)">
        <title>Genome assembly of Hibiscus sabdariffa L. provides insights into metabolisms of medicinal natural products.</title>
        <authorList>
            <person name="Kim T."/>
        </authorList>
    </citation>
    <scope>NUCLEOTIDE SEQUENCE [LARGE SCALE GENOMIC DNA]</scope>
    <source>
        <strain evidence="1">TK-2024</strain>
        <tissue evidence="1">Old leaves</tissue>
    </source>
</reference>
<dbReference type="Gene3D" id="3.60.10.10">
    <property type="entry name" value="Endonuclease/exonuclease/phosphatase"/>
    <property type="match status" value="1"/>
</dbReference>
<evidence type="ECO:0000313" key="2">
    <source>
        <dbReference type="Proteomes" id="UP001472677"/>
    </source>
</evidence>
<organism evidence="1 2">
    <name type="scientific">Hibiscus sabdariffa</name>
    <name type="common">roselle</name>
    <dbReference type="NCBI Taxonomy" id="183260"/>
    <lineage>
        <taxon>Eukaryota</taxon>
        <taxon>Viridiplantae</taxon>
        <taxon>Streptophyta</taxon>
        <taxon>Embryophyta</taxon>
        <taxon>Tracheophyta</taxon>
        <taxon>Spermatophyta</taxon>
        <taxon>Magnoliopsida</taxon>
        <taxon>eudicotyledons</taxon>
        <taxon>Gunneridae</taxon>
        <taxon>Pentapetalae</taxon>
        <taxon>rosids</taxon>
        <taxon>malvids</taxon>
        <taxon>Malvales</taxon>
        <taxon>Malvaceae</taxon>
        <taxon>Malvoideae</taxon>
        <taxon>Hibiscus</taxon>
    </lineage>
</organism>
<sequence>MTFIYGPPYTEEKQGFWGSLSSLRGNNSKKWCVIGDSNIVAKPEEKLGGAPFDAAQAKWSEDDAILEKLDRILVSLEWKSSFPKAMGVLDATISSDHAPIVLFLEGMKKKYKRDFKFEAKWLLEEEYTKKVEESWSPGCSGHNTSWFGRKLSRTRIKLRQWSKLKRGQVKGKEEEMKERIRTLQGNS</sequence>
<dbReference type="InterPro" id="IPR036691">
    <property type="entry name" value="Endo/exonu/phosph_ase_sf"/>
</dbReference>
<dbReference type="SUPFAM" id="SSF56219">
    <property type="entry name" value="DNase I-like"/>
    <property type="match status" value="1"/>
</dbReference>
<dbReference type="PANTHER" id="PTHR33710:SF79">
    <property type="entry name" value="OS06G0205337 PROTEIN"/>
    <property type="match status" value="1"/>
</dbReference>
<dbReference type="Proteomes" id="UP001472677">
    <property type="component" value="Unassembled WGS sequence"/>
</dbReference>
<proteinExistence type="predicted"/>